<dbReference type="InterPro" id="IPR006047">
    <property type="entry name" value="GH13_cat_dom"/>
</dbReference>
<keyword evidence="6 9" id="KW-0808">Transferase</keyword>
<feature type="active site" description="Proton donor" evidence="9 10">
    <location>
        <position position="447"/>
    </location>
</feature>
<dbReference type="InterPro" id="IPR037439">
    <property type="entry name" value="Branching_enzy"/>
</dbReference>
<dbReference type="InterPro" id="IPR054169">
    <property type="entry name" value="GlgB_N"/>
</dbReference>
<dbReference type="NCBIfam" id="NF003811">
    <property type="entry name" value="PRK05402.1"/>
    <property type="match status" value="1"/>
</dbReference>
<dbReference type="SUPFAM" id="SSF51445">
    <property type="entry name" value="(Trans)glycosidases"/>
    <property type="match status" value="1"/>
</dbReference>
<evidence type="ECO:0000256" key="7">
    <source>
        <dbReference type="ARBA" id="ARBA00023056"/>
    </source>
</evidence>
<dbReference type="NCBIfam" id="TIGR01515">
    <property type="entry name" value="branching_enzym"/>
    <property type="match status" value="1"/>
</dbReference>
<dbReference type="InterPro" id="IPR013780">
    <property type="entry name" value="Glyco_hydro_b"/>
</dbReference>
<dbReference type="Proteomes" id="UP000479526">
    <property type="component" value="Unassembled WGS sequence"/>
</dbReference>
<keyword evidence="4 9" id="KW-0321">Glycogen metabolism</keyword>
<dbReference type="Pfam" id="PF00128">
    <property type="entry name" value="Alpha-amylase"/>
    <property type="match status" value="1"/>
</dbReference>
<protein>
    <recommendedName>
        <fullName evidence="9">1,4-alpha-glucan branching enzyme GlgB</fullName>
        <ecNumber evidence="9">2.4.1.18</ecNumber>
    </recommendedName>
    <alternativeName>
        <fullName evidence="9">1,4-alpha-D-glucan:1,4-alpha-D-glucan 6-glucosyl-transferase</fullName>
    </alternativeName>
    <alternativeName>
        <fullName evidence="9">Alpha-(1-&gt;4)-glucan branching enzyme</fullName>
    </alternativeName>
    <alternativeName>
        <fullName evidence="9">Glycogen branching enzyme</fullName>
        <shortName evidence="9">BE</shortName>
    </alternativeName>
</protein>
<comment type="pathway">
    <text evidence="2 9">Glycan biosynthesis; glycogen biosynthesis.</text>
</comment>
<dbReference type="CDD" id="cd11322">
    <property type="entry name" value="AmyAc_Glg_BE"/>
    <property type="match status" value="1"/>
</dbReference>
<dbReference type="InterPro" id="IPR017853">
    <property type="entry name" value="GH"/>
</dbReference>
<dbReference type="GO" id="GO:0004553">
    <property type="term" value="F:hydrolase activity, hydrolyzing O-glycosyl compounds"/>
    <property type="evidence" value="ECO:0007669"/>
    <property type="project" value="InterPro"/>
</dbReference>
<dbReference type="Gene3D" id="2.60.40.1180">
    <property type="entry name" value="Golgi alpha-mannosidase II"/>
    <property type="match status" value="1"/>
</dbReference>
<comment type="catalytic activity">
    <reaction evidence="1 9">
        <text>Transfers a segment of a (1-&gt;4)-alpha-D-glucan chain to a primary hydroxy group in a similar glucan chain.</text>
        <dbReference type="EC" id="2.4.1.18"/>
    </reaction>
</comment>
<gene>
    <name evidence="9 12" type="primary">glgB</name>
    <name evidence="12" type="ORF">GT755_23500</name>
</gene>
<keyword evidence="7 9" id="KW-0320">Glycogen biosynthesis</keyword>
<dbReference type="InterPro" id="IPR014756">
    <property type="entry name" value="Ig_E-set"/>
</dbReference>
<keyword evidence="8 9" id="KW-0119">Carbohydrate metabolism</keyword>
<feature type="domain" description="Glycosyl hydrolase family 13 catalytic" evidence="11">
    <location>
        <begin position="242"/>
        <end position="593"/>
    </location>
</feature>
<sequence length="714" mass="79895">MRNDLDRLAGGAHHDPHSILGAHLTGEGVVIRVLRPFAETVEALVDGEAHALAHVEFGVFEVLLPGLDKIPAYRLRVKYEGGEPIEAGDPYRHWPTLGEVDLHLIGEGRHERLWEVLGARVLTHEDEPGTAFAVWAPNALGVRVIGDFNHWNGGGHPMRSLGSAGVWELFIPGVGAGTRYKFEILGVDGVWRGKADPMARRTEVPPLTASVVDESSYTWNDEEWMAARAGRDALKEPMSTYEVHLGSWRPGLSYLELADQLTAYVTEMGFTHVEFMPVAEHPFGGSWGYQVTSYYAPTSRFGSPDEFRALVDALHQAGVGVIVDWVPAHFPMDEWALARFDGTPLYEHADPHRGEHPDWGTYVFDFGRREVKNFLVANAVYWLREFHIDGLRVDAVASMLYLDYSRRDGEWTPNQFGGRENLDAIEFLKEMNAVAYREAPGIVTIAEESTAWPGVSRPVHLGGLGFGFKWNMGWMHDTLAYLAHEPVFRQYHHHQLTFSLMYAYSENFVLPLSHDEVVHLKGSLLGKMPGDEWQRFANLRALYAFMWAHPGKQLLFMGGEFGQGGEWSESKGLDWWVLDFDFHQGVQRLVRDLNGVYKDTPALYTQDDTPDGFRWIDADDFSGNVFSFVRYGTDGSALACVTNFSGGPHEDYRLGLPEGGTWTEVLNTDAYEYAGSGVGNLGGVVATEAEHHGLPYSVRLRVPPLGTVWLRKEA</sequence>
<dbReference type="PANTHER" id="PTHR43651">
    <property type="entry name" value="1,4-ALPHA-GLUCAN-BRANCHING ENZYME"/>
    <property type="match status" value="1"/>
</dbReference>
<evidence type="ECO:0000256" key="4">
    <source>
        <dbReference type="ARBA" id="ARBA00022600"/>
    </source>
</evidence>
<evidence type="ECO:0000256" key="8">
    <source>
        <dbReference type="ARBA" id="ARBA00023277"/>
    </source>
</evidence>
<feature type="active site" description="Nucleophile" evidence="9 10">
    <location>
        <position position="394"/>
    </location>
</feature>
<dbReference type="PIRSF" id="PIRSF000463">
    <property type="entry name" value="GlgB"/>
    <property type="match status" value="1"/>
</dbReference>
<dbReference type="InterPro" id="IPR006048">
    <property type="entry name" value="A-amylase/branching_C"/>
</dbReference>
<dbReference type="AlphaFoldDB" id="A0A7C9JDT2"/>
<dbReference type="UniPathway" id="UPA00164"/>
<evidence type="ECO:0000313" key="13">
    <source>
        <dbReference type="Proteomes" id="UP000479526"/>
    </source>
</evidence>
<dbReference type="FunFam" id="2.60.40.10:FF:000169">
    <property type="entry name" value="1,4-alpha-glucan branching enzyme GlgB"/>
    <property type="match status" value="1"/>
</dbReference>
<name>A0A7C9JDT2_9ACTN</name>
<evidence type="ECO:0000256" key="2">
    <source>
        <dbReference type="ARBA" id="ARBA00004964"/>
    </source>
</evidence>
<comment type="subunit">
    <text evidence="9">Monomer.</text>
</comment>
<evidence type="ECO:0000313" key="12">
    <source>
        <dbReference type="EMBL" id="NAS24644.1"/>
    </source>
</evidence>
<dbReference type="InterPro" id="IPR044143">
    <property type="entry name" value="GlgB_N_E_set_prok"/>
</dbReference>
<evidence type="ECO:0000256" key="1">
    <source>
        <dbReference type="ARBA" id="ARBA00000826"/>
    </source>
</evidence>
<dbReference type="Gene3D" id="3.20.20.80">
    <property type="entry name" value="Glycosidases"/>
    <property type="match status" value="1"/>
</dbReference>
<dbReference type="GO" id="GO:0005829">
    <property type="term" value="C:cytosol"/>
    <property type="evidence" value="ECO:0007669"/>
    <property type="project" value="TreeGrafter"/>
</dbReference>
<evidence type="ECO:0000256" key="10">
    <source>
        <dbReference type="PIRSR" id="PIRSR000463-1"/>
    </source>
</evidence>
<dbReference type="HAMAP" id="MF_00685">
    <property type="entry name" value="GlgB"/>
    <property type="match status" value="1"/>
</dbReference>
<dbReference type="NCBIfam" id="NF008967">
    <property type="entry name" value="PRK12313.1"/>
    <property type="match status" value="1"/>
</dbReference>
<dbReference type="FunFam" id="3.20.20.80:FF:000003">
    <property type="entry name" value="1,4-alpha-glucan branching enzyme GlgB"/>
    <property type="match status" value="1"/>
</dbReference>
<dbReference type="EMBL" id="WXEW01000007">
    <property type="protein sequence ID" value="NAS24644.1"/>
    <property type="molecule type" value="Genomic_DNA"/>
</dbReference>
<organism evidence="12 13">
    <name type="scientific">Herbidospora solisilvae</name>
    <dbReference type="NCBI Taxonomy" id="2696284"/>
    <lineage>
        <taxon>Bacteria</taxon>
        <taxon>Bacillati</taxon>
        <taxon>Actinomycetota</taxon>
        <taxon>Actinomycetes</taxon>
        <taxon>Streptosporangiales</taxon>
        <taxon>Streptosporangiaceae</taxon>
        <taxon>Herbidospora</taxon>
    </lineage>
</organism>
<dbReference type="InterPro" id="IPR004193">
    <property type="entry name" value="Glyco_hydro_13_N"/>
</dbReference>
<evidence type="ECO:0000259" key="11">
    <source>
        <dbReference type="SMART" id="SM00642"/>
    </source>
</evidence>
<keyword evidence="5 9" id="KW-0328">Glycosyltransferase</keyword>
<dbReference type="GO" id="GO:0043169">
    <property type="term" value="F:cation binding"/>
    <property type="evidence" value="ECO:0007669"/>
    <property type="project" value="InterPro"/>
</dbReference>
<comment type="caution">
    <text evidence="12">The sequence shown here is derived from an EMBL/GenBank/DDBJ whole genome shotgun (WGS) entry which is preliminary data.</text>
</comment>
<evidence type="ECO:0000256" key="9">
    <source>
        <dbReference type="HAMAP-Rule" id="MF_00685"/>
    </source>
</evidence>
<dbReference type="Pfam" id="PF02922">
    <property type="entry name" value="CBM_48"/>
    <property type="match status" value="1"/>
</dbReference>
<dbReference type="SUPFAM" id="SSF51011">
    <property type="entry name" value="Glycosyl hydrolase domain"/>
    <property type="match status" value="1"/>
</dbReference>
<comment type="similarity">
    <text evidence="3 9">Belongs to the glycosyl hydrolase 13 family. GlgB subfamily.</text>
</comment>
<dbReference type="Pfam" id="PF02806">
    <property type="entry name" value="Alpha-amylase_C"/>
    <property type="match status" value="1"/>
</dbReference>
<proteinExistence type="inferred from homology"/>
<dbReference type="SUPFAM" id="SSF81296">
    <property type="entry name" value="E set domains"/>
    <property type="match status" value="2"/>
</dbReference>
<dbReference type="Pfam" id="PF22019">
    <property type="entry name" value="GlgB_N"/>
    <property type="match status" value="1"/>
</dbReference>
<dbReference type="RefSeq" id="WP_161481813.1">
    <property type="nucleotide sequence ID" value="NZ_WXEW01000007.1"/>
</dbReference>
<dbReference type="InterPro" id="IPR013783">
    <property type="entry name" value="Ig-like_fold"/>
</dbReference>
<evidence type="ECO:0000256" key="5">
    <source>
        <dbReference type="ARBA" id="ARBA00022676"/>
    </source>
</evidence>
<dbReference type="CDD" id="cd02855">
    <property type="entry name" value="E_set_GBE_prok_N"/>
    <property type="match status" value="1"/>
</dbReference>
<dbReference type="GO" id="GO:0003844">
    <property type="term" value="F:1,4-alpha-glucan branching enzyme activity"/>
    <property type="evidence" value="ECO:0007669"/>
    <property type="project" value="UniProtKB-UniRule"/>
</dbReference>
<comment type="function">
    <text evidence="9">Catalyzes the formation of the alpha-1,6-glucosidic linkages in glycogen by scission of a 1,4-alpha-linked oligosaccharide from growing alpha-1,4-glucan chains and the subsequent attachment of the oligosaccharide to the alpha-1,6 position.</text>
</comment>
<reference evidence="12 13" key="1">
    <citation type="submission" date="2020-01" db="EMBL/GenBank/DDBJ databases">
        <title>Herbidospora sp. NEAU-GS84 nov., a novel actinomycete isolated from soil.</title>
        <authorList>
            <person name="Han L."/>
        </authorList>
    </citation>
    <scope>NUCLEOTIDE SEQUENCE [LARGE SCALE GENOMIC DNA]</scope>
    <source>
        <strain evidence="12 13">NEAU-GS84</strain>
    </source>
</reference>
<accession>A0A7C9JDT2</accession>
<dbReference type="SMART" id="SM00642">
    <property type="entry name" value="Aamy"/>
    <property type="match status" value="1"/>
</dbReference>
<dbReference type="GO" id="GO:0005978">
    <property type="term" value="P:glycogen biosynthetic process"/>
    <property type="evidence" value="ECO:0007669"/>
    <property type="project" value="UniProtKB-UniRule"/>
</dbReference>
<dbReference type="InterPro" id="IPR006407">
    <property type="entry name" value="GlgB"/>
</dbReference>
<evidence type="ECO:0000256" key="6">
    <source>
        <dbReference type="ARBA" id="ARBA00022679"/>
    </source>
</evidence>
<evidence type="ECO:0000256" key="3">
    <source>
        <dbReference type="ARBA" id="ARBA00009000"/>
    </source>
</evidence>
<dbReference type="Gene3D" id="2.60.40.10">
    <property type="entry name" value="Immunoglobulins"/>
    <property type="match status" value="2"/>
</dbReference>
<keyword evidence="13" id="KW-1185">Reference proteome</keyword>
<dbReference type="EC" id="2.4.1.18" evidence="9"/>
<dbReference type="FunFam" id="2.60.40.1180:FF:000002">
    <property type="entry name" value="1,4-alpha-glucan branching enzyme GlgB"/>
    <property type="match status" value="1"/>
</dbReference>
<dbReference type="PANTHER" id="PTHR43651:SF3">
    <property type="entry name" value="1,4-ALPHA-GLUCAN-BRANCHING ENZYME"/>
    <property type="match status" value="1"/>
</dbReference>